<feature type="coiled-coil region" evidence="1">
    <location>
        <begin position="108"/>
        <end position="135"/>
    </location>
</feature>
<dbReference type="KEGG" id="fbm:MQE35_03850"/>
<dbReference type="AlphaFoldDB" id="A0A9E7D2R0"/>
<dbReference type="RefSeq" id="WP_255844643.1">
    <property type="nucleotide sequence ID" value="NZ_CP094358.1"/>
</dbReference>
<name>A0A9E7D2R0_9FLAO</name>
<sequence length="180" mass="21176">MKTCIIIIFFLKGIMISAQMFPLLTDPGSITGTKLMSDTYKDLKYESYYLAGDVNKFNNNYRKRALYLTTMSSFLTNKINREIKLSMERYNFLVSRNKSLSLLNYSKKKKNLKMLKLIEKMLNNLENELSKQKSINVLNGEKLNLYHNVMESLWKIDQVMDTVEDNVKQSIILDFITRRK</sequence>
<proteinExistence type="predicted"/>
<keyword evidence="1" id="KW-0175">Coiled coil</keyword>
<evidence type="ECO:0000313" key="3">
    <source>
        <dbReference type="Proteomes" id="UP000831290"/>
    </source>
</evidence>
<protein>
    <submittedName>
        <fullName evidence="2">Uncharacterized protein</fullName>
    </submittedName>
</protein>
<evidence type="ECO:0000313" key="2">
    <source>
        <dbReference type="EMBL" id="UOB18428.1"/>
    </source>
</evidence>
<reference evidence="2" key="1">
    <citation type="submission" date="2022-03" db="EMBL/GenBank/DDBJ databases">
        <title>Description of Abyssus ytuae gen. nov., sp. nov., a novel member of the family Flavobacteriaceae isolated from the sediment of Mariana Trench.</title>
        <authorList>
            <person name="Zhang J."/>
            <person name="Xu X."/>
        </authorList>
    </citation>
    <scope>NUCLEOTIDE SEQUENCE</scope>
    <source>
        <strain evidence="2">MT3330</strain>
    </source>
</reference>
<accession>A0A9E7D2R0</accession>
<dbReference type="EMBL" id="CP094358">
    <property type="protein sequence ID" value="UOB18428.1"/>
    <property type="molecule type" value="Genomic_DNA"/>
</dbReference>
<evidence type="ECO:0000256" key="1">
    <source>
        <dbReference type="SAM" id="Coils"/>
    </source>
</evidence>
<gene>
    <name evidence="2" type="ORF">MQE35_03850</name>
</gene>
<organism evidence="2 3">
    <name type="scientific">Abyssalbus ytuae</name>
    <dbReference type="NCBI Taxonomy" id="2926907"/>
    <lineage>
        <taxon>Bacteria</taxon>
        <taxon>Pseudomonadati</taxon>
        <taxon>Bacteroidota</taxon>
        <taxon>Flavobacteriia</taxon>
        <taxon>Flavobacteriales</taxon>
        <taxon>Flavobacteriaceae</taxon>
        <taxon>Abyssalbus</taxon>
    </lineage>
</organism>
<dbReference type="Proteomes" id="UP000831290">
    <property type="component" value="Chromosome"/>
</dbReference>
<keyword evidence="3" id="KW-1185">Reference proteome</keyword>